<keyword evidence="1" id="KW-1133">Transmembrane helix</keyword>
<protein>
    <submittedName>
        <fullName evidence="2">Uncharacterized protein</fullName>
    </submittedName>
</protein>
<dbReference type="EMBL" id="KM236246">
    <property type="protein sequence ID" value="AIW03410.1"/>
    <property type="molecule type" value="Genomic_DNA"/>
</dbReference>
<evidence type="ECO:0000313" key="3">
    <source>
        <dbReference type="Proteomes" id="UP000030207"/>
    </source>
</evidence>
<evidence type="ECO:0000256" key="1">
    <source>
        <dbReference type="SAM" id="Phobius"/>
    </source>
</evidence>
<dbReference type="RefSeq" id="YP_009151575.1">
    <property type="nucleotide sequence ID" value="NC_027374.1"/>
</dbReference>
<sequence>MSFILFLFFIVGGCFTLFLTGIIADYKLEKERIKRSDFICQECRGKTPVVIHTDKK</sequence>
<feature type="transmembrane region" description="Helical" evidence="1">
    <location>
        <begin position="6"/>
        <end position="26"/>
    </location>
</feature>
<organism evidence="2 3">
    <name type="scientific">Bacillus phage Moonbeam</name>
    <dbReference type="NCBI Taxonomy" id="1540091"/>
    <lineage>
        <taxon>Viruses</taxon>
        <taxon>Duplodnaviria</taxon>
        <taxon>Heunggongvirae</taxon>
        <taxon>Uroviricota</taxon>
        <taxon>Caudoviricetes</taxon>
        <taxon>Herelleviridae</taxon>
        <taxon>Bastillevirinae</taxon>
        <taxon>Moonbeamvirus</taxon>
        <taxon>Moonbeamvirus moonbeam</taxon>
    </lineage>
</organism>
<keyword evidence="3" id="KW-1185">Reference proteome</keyword>
<reference evidence="2 3" key="1">
    <citation type="submission" date="2014-07" db="EMBL/GenBank/DDBJ databases">
        <title>Complete Genome of Bacillus megaterium Myophage Moonbeam.</title>
        <authorList>
            <person name="Cadungog J.N."/>
            <person name="Khatemi B.E."/>
            <person name="Hernandez A.C."/>
            <person name="Everett G.F.K."/>
        </authorList>
    </citation>
    <scope>NUCLEOTIDE SEQUENCE [LARGE SCALE GENOMIC DNA]</scope>
</reference>
<keyword evidence="1" id="KW-0812">Transmembrane</keyword>
<evidence type="ECO:0000313" key="2">
    <source>
        <dbReference type="EMBL" id="AIW03410.1"/>
    </source>
</evidence>
<name>A0A0A0RMW6_9CAUD</name>
<dbReference type="KEGG" id="vg:24607986"/>
<keyword evidence="1" id="KW-0472">Membrane</keyword>
<proteinExistence type="predicted"/>
<dbReference type="GeneID" id="24607986"/>
<dbReference type="Proteomes" id="UP000030207">
    <property type="component" value="Segment"/>
</dbReference>
<gene>
    <name evidence="2" type="ORF">CPT_Moonbeam12</name>
</gene>
<accession>A0A0A0RMW6</accession>